<dbReference type="PIRSF" id="PIRSF028440">
    <property type="entry name" value="UCP_LAB_N"/>
    <property type="match status" value="1"/>
</dbReference>
<reference evidence="3 4" key="2">
    <citation type="journal article" date="2010" name="Stand. Genomic Sci.">
        <title>Complete genome sequence of Desulfohalobium retbaense type strain (HR(100)).</title>
        <authorList>
            <person name="Spring S."/>
            <person name="Nolan M."/>
            <person name="Lapidus A."/>
            <person name="Glavina Del Rio T."/>
            <person name="Copeland A."/>
            <person name="Tice H."/>
            <person name="Cheng J.F."/>
            <person name="Lucas S."/>
            <person name="Land M."/>
            <person name="Chen F."/>
            <person name="Bruce D."/>
            <person name="Goodwin L."/>
            <person name="Pitluck S."/>
            <person name="Ivanova N."/>
            <person name="Mavromatis K."/>
            <person name="Mikhailova N."/>
            <person name="Pati A."/>
            <person name="Chen A."/>
            <person name="Palaniappan K."/>
            <person name="Hauser L."/>
            <person name="Chang Y.J."/>
            <person name="Jeffries C.D."/>
            <person name="Munk C."/>
            <person name="Kiss H."/>
            <person name="Chain P."/>
            <person name="Han C."/>
            <person name="Brettin T."/>
            <person name="Detter J.C."/>
            <person name="Schuler E."/>
            <person name="Goker M."/>
            <person name="Rohde M."/>
            <person name="Bristow J."/>
            <person name="Eisen J.A."/>
            <person name="Markowitz V."/>
            <person name="Hugenholtz P."/>
            <person name="Kyrpides N.C."/>
            <person name="Klenk H.P."/>
        </authorList>
    </citation>
    <scope>NUCLEOTIDE SEQUENCE [LARGE SCALE GENOMIC DNA]</scope>
    <source>
        <strain evidence="3 4">DSM 5692</strain>
    </source>
</reference>
<dbReference type="AlphaFoldDB" id="C8X5B6"/>
<gene>
    <name evidence="3" type="ordered locus">Dret_2330</name>
</gene>
<evidence type="ECO:0000256" key="1">
    <source>
        <dbReference type="SAM" id="Phobius"/>
    </source>
</evidence>
<keyword evidence="1" id="KW-0472">Membrane</keyword>
<sequence length="88" mass="10359">MWVSVGLLGQVFFTGRMVVQWITSERKRRSVIPVAFWWMSLLGACMLLLYFIWRKDIVGILGQSTGLFIYLRNLRLIYRERRSSLTAS</sequence>
<feature type="domain" description="Lipid A biosynthesis N-terminal" evidence="2">
    <location>
        <begin position="5"/>
        <end position="76"/>
    </location>
</feature>
<dbReference type="Gene3D" id="1.20.1280.290">
    <property type="match status" value="1"/>
</dbReference>
<dbReference type="SMART" id="SM01259">
    <property type="entry name" value="LAB_N"/>
    <property type="match status" value="1"/>
</dbReference>
<dbReference type="HOGENOM" id="CLU_161206_1_1_7"/>
<dbReference type="OrthoDB" id="9793186at2"/>
<dbReference type="Pfam" id="PF07578">
    <property type="entry name" value="LAB_N"/>
    <property type="match status" value="1"/>
</dbReference>
<dbReference type="GO" id="GO:0009245">
    <property type="term" value="P:lipid A biosynthetic process"/>
    <property type="evidence" value="ECO:0007669"/>
    <property type="project" value="InterPro"/>
</dbReference>
<reference evidence="4" key="1">
    <citation type="submission" date="2009-09" db="EMBL/GenBank/DDBJ databases">
        <title>The complete chromosome of Desulfohalobium retbaense DSM 5692.</title>
        <authorList>
            <consortium name="US DOE Joint Genome Institute (JGI-PGF)"/>
            <person name="Lucas S."/>
            <person name="Copeland A."/>
            <person name="Lapidus A."/>
            <person name="Glavina del Rio T."/>
            <person name="Dalin E."/>
            <person name="Tice H."/>
            <person name="Bruce D."/>
            <person name="Goodwin L."/>
            <person name="Pitluck S."/>
            <person name="Kyrpides N."/>
            <person name="Mavromatis K."/>
            <person name="Ivanova N."/>
            <person name="Mikhailova N."/>
            <person name="Munk A.C."/>
            <person name="Brettin T."/>
            <person name="Detter J.C."/>
            <person name="Han C."/>
            <person name="Tapia R."/>
            <person name="Larimer F."/>
            <person name="Land M."/>
            <person name="Hauser L."/>
            <person name="Markowitz V."/>
            <person name="Cheng J.-F."/>
            <person name="Hugenholtz P."/>
            <person name="Woyke T."/>
            <person name="Wu D."/>
            <person name="Spring S."/>
            <person name="Klenk H.-P."/>
            <person name="Eisen J.A."/>
        </authorList>
    </citation>
    <scope>NUCLEOTIDE SEQUENCE [LARGE SCALE GENOMIC DNA]</scope>
    <source>
        <strain evidence="4">DSM 5692</strain>
    </source>
</reference>
<protein>
    <submittedName>
        <fullName evidence="3">Lipid A biosynthesis domain protein</fullName>
    </submittedName>
</protein>
<keyword evidence="4" id="KW-1185">Reference proteome</keyword>
<feature type="transmembrane region" description="Helical" evidence="1">
    <location>
        <begin position="59"/>
        <end position="78"/>
    </location>
</feature>
<proteinExistence type="predicted"/>
<dbReference type="Proteomes" id="UP000001052">
    <property type="component" value="Chromosome"/>
</dbReference>
<evidence type="ECO:0000313" key="3">
    <source>
        <dbReference type="EMBL" id="ACV69613.1"/>
    </source>
</evidence>
<dbReference type="eggNOG" id="COG3952">
    <property type="taxonomic scope" value="Bacteria"/>
</dbReference>
<accession>C8X5B6</accession>
<keyword evidence="1" id="KW-0812">Transmembrane</keyword>
<dbReference type="KEGG" id="drt:Dret_2330"/>
<dbReference type="InterPro" id="IPR014546">
    <property type="entry name" value="UCP028440_lipidA_biosyn"/>
</dbReference>
<feature type="transmembrane region" description="Helical" evidence="1">
    <location>
        <begin position="35"/>
        <end position="53"/>
    </location>
</feature>
<dbReference type="GO" id="GO:0008915">
    <property type="term" value="F:lipid-A-disaccharide synthase activity"/>
    <property type="evidence" value="ECO:0007669"/>
    <property type="project" value="InterPro"/>
</dbReference>
<dbReference type="InterPro" id="IPR011499">
    <property type="entry name" value="Lipid_A_biosynth_N"/>
</dbReference>
<evidence type="ECO:0000259" key="2">
    <source>
        <dbReference type="SMART" id="SM01259"/>
    </source>
</evidence>
<dbReference type="EMBL" id="CP001734">
    <property type="protein sequence ID" value="ACV69613.1"/>
    <property type="molecule type" value="Genomic_DNA"/>
</dbReference>
<dbReference type="GO" id="GO:0016020">
    <property type="term" value="C:membrane"/>
    <property type="evidence" value="ECO:0007669"/>
    <property type="project" value="GOC"/>
</dbReference>
<organism evidence="3 4">
    <name type="scientific">Desulfohalobium retbaense (strain ATCC 49708 / DSM 5692 / JCM 16813 / HR100)</name>
    <dbReference type="NCBI Taxonomy" id="485915"/>
    <lineage>
        <taxon>Bacteria</taxon>
        <taxon>Pseudomonadati</taxon>
        <taxon>Thermodesulfobacteriota</taxon>
        <taxon>Desulfovibrionia</taxon>
        <taxon>Desulfovibrionales</taxon>
        <taxon>Desulfohalobiaceae</taxon>
        <taxon>Desulfohalobium</taxon>
    </lineage>
</organism>
<name>C8X5B6_DESRD</name>
<evidence type="ECO:0000313" key="4">
    <source>
        <dbReference type="Proteomes" id="UP000001052"/>
    </source>
</evidence>
<keyword evidence="1" id="KW-1133">Transmembrane helix</keyword>